<accession>A0AAN8DG60</accession>
<protein>
    <submittedName>
        <fullName evidence="2">Uncharacterized protein</fullName>
    </submittedName>
</protein>
<name>A0AAN8DG60_CHAGU</name>
<dbReference type="AlphaFoldDB" id="A0AAN8DG60"/>
<feature type="compositionally biased region" description="Low complexity" evidence="1">
    <location>
        <begin position="58"/>
        <end position="69"/>
    </location>
</feature>
<comment type="caution">
    <text evidence="2">The sequence shown here is derived from an EMBL/GenBank/DDBJ whole genome shotgun (WGS) entry which is preliminary data.</text>
</comment>
<proteinExistence type="predicted"/>
<sequence>MEQRDRVELLLLVLLGGGCWLGEARVRHPLPVLWVMGAGGGKHDPCCSPRSQRPGETAPPTGRLRAAAAPAPPSGQSHLLLFHFDLIRSDQIR</sequence>
<dbReference type="PROSITE" id="PS51257">
    <property type="entry name" value="PROKAR_LIPOPROTEIN"/>
    <property type="match status" value="1"/>
</dbReference>
<evidence type="ECO:0000313" key="2">
    <source>
        <dbReference type="EMBL" id="KAK5921647.1"/>
    </source>
</evidence>
<reference evidence="2 3" key="1">
    <citation type="journal article" date="2023" name="Mol. Biol. Evol.">
        <title>Genomics of Secondarily Temperate Adaptation in the Only Non-Antarctic Icefish.</title>
        <authorList>
            <person name="Rivera-Colon A.G."/>
            <person name="Rayamajhi N."/>
            <person name="Minhas B.F."/>
            <person name="Madrigal G."/>
            <person name="Bilyk K.T."/>
            <person name="Yoon V."/>
            <person name="Hune M."/>
            <person name="Gregory S."/>
            <person name="Cheng C.H.C."/>
            <person name="Catchen J.M."/>
        </authorList>
    </citation>
    <scope>NUCLEOTIDE SEQUENCE [LARGE SCALE GENOMIC DNA]</scope>
    <source>
        <tissue evidence="2">White muscle</tissue>
    </source>
</reference>
<keyword evidence="3" id="KW-1185">Reference proteome</keyword>
<dbReference type="Proteomes" id="UP001331515">
    <property type="component" value="Unassembled WGS sequence"/>
</dbReference>
<organism evidence="2 3">
    <name type="scientific">Champsocephalus gunnari</name>
    <name type="common">Mackerel icefish</name>
    <dbReference type="NCBI Taxonomy" id="52237"/>
    <lineage>
        <taxon>Eukaryota</taxon>
        <taxon>Metazoa</taxon>
        <taxon>Chordata</taxon>
        <taxon>Craniata</taxon>
        <taxon>Vertebrata</taxon>
        <taxon>Euteleostomi</taxon>
        <taxon>Actinopterygii</taxon>
        <taxon>Neopterygii</taxon>
        <taxon>Teleostei</taxon>
        <taxon>Neoteleostei</taxon>
        <taxon>Acanthomorphata</taxon>
        <taxon>Eupercaria</taxon>
        <taxon>Perciformes</taxon>
        <taxon>Notothenioidei</taxon>
        <taxon>Channichthyidae</taxon>
        <taxon>Champsocephalus</taxon>
    </lineage>
</organism>
<gene>
    <name evidence="2" type="ORF">CgunFtcFv8_018995</name>
</gene>
<evidence type="ECO:0000313" key="3">
    <source>
        <dbReference type="Proteomes" id="UP001331515"/>
    </source>
</evidence>
<evidence type="ECO:0000256" key="1">
    <source>
        <dbReference type="SAM" id="MobiDB-lite"/>
    </source>
</evidence>
<feature type="region of interest" description="Disordered" evidence="1">
    <location>
        <begin position="44"/>
        <end position="74"/>
    </location>
</feature>
<dbReference type="EMBL" id="JAURVH010001522">
    <property type="protein sequence ID" value="KAK5921647.1"/>
    <property type="molecule type" value="Genomic_DNA"/>
</dbReference>